<accession>A0A1I7WHG3</accession>
<dbReference type="WBParaSite" id="Hba_04439">
    <property type="protein sequence ID" value="Hba_04439"/>
    <property type="gene ID" value="Hba_04439"/>
</dbReference>
<organism evidence="1 2">
    <name type="scientific">Heterorhabditis bacteriophora</name>
    <name type="common">Entomopathogenic nematode worm</name>
    <dbReference type="NCBI Taxonomy" id="37862"/>
    <lineage>
        <taxon>Eukaryota</taxon>
        <taxon>Metazoa</taxon>
        <taxon>Ecdysozoa</taxon>
        <taxon>Nematoda</taxon>
        <taxon>Chromadorea</taxon>
        <taxon>Rhabditida</taxon>
        <taxon>Rhabditina</taxon>
        <taxon>Rhabditomorpha</taxon>
        <taxon>Strongyloidea</taxon>
        <taxon>Heterorhabditidae</taxon>
        <taxon>Heterorhabditis</taxon>
    </lineage>
</organism>
<dbReference type="AlphaFoldDB" id="A0A1I7WHG3"/>
<protein>
    <submittedName>
        <fullName evidence="2">Ovule protein</fullName>
    </submittedName>
</protein>
<sequence length="72" mass="8275">MVVFIIFSDLNSVLSMQHPVYDGLKIHGWLYLPCVGSFRLFLKTEASLKFPIISWILSSLTVDMNLHILDCF</sequence>
<keyword evidence="1" id="KW-1185">Reference proteome</keyword>
<evidence type="ECO:0000313" key="1">
    <source>
        <dbReference type="Proteomes" id="UP000095283"/>
    </source>
</evidence>
<evidence type="ECO:0000313" key="2">
    <source>
        <dbReference type="WBParaSite" id="Hba_04439"/>
    </source>
</evidence>
<reference evidence="2" key="1">
    <citation type="submission" date="2016-11" db="UniProtKB">
        <authorList>
            <consortium name="WormBaseParasite"/>
        </authorList>
    </citation>
    <scope>IDENTIFICATION</scope>
</reference>
<name>A0A1I7WHG3_HETBA</name>
<dbReference type="Proteomes" id="UP000095283">
    <property type="component" value="Unplaced"/>
</dbReference>
<proteinExistence type="predicted"/>